<evidence type="ECO:0000256" key="2">
    <source>
        <dbReference type="ARBA" id="ARBA00022741"/>
    </source>
</evidence>
<evidence type="ECO:0000313" key="6">
    <source>
        <dbReference type="Proteomes" id="UP001149090"/>
    </source>
</evidence>
<accession>A0A9Q0LDB2</accession>
<name>A0A9Q0LDB2_ANAIG</name>
<dbReference type="SUPFAM" id="SSF52540">
    <property type="entry name" value="P-loop containing nucleoside triphosphate hydrolases"/>
    <property type="match status" value="1"/>
</dbReference>
<comment type="caution">
    <text evidence="5">The sequence shown here is derived from an EMBL/GenBank/DDBJ whole genome shotgun (WGS) entry which is preliminary data.</text>
</comment>
<gene>
    <name evidence="5" type="ORF">M0811_10676</name>
</gene>
<dbReference type="PROSITE" id="PS51421">
    <property type="entry name" value="RAS"/>
    <property type="match status" value="1"/>
</dbReference>
<evidence type="ECO:0000256" key="1">
    <source>
        <dbReference type="ARBA" id="ARBA00004308"/>
    </source>
</evidence>
<keyword evidence="2" id="KW-0547">Nucleotide-binding</keyword>
<dbReference type="InterPro" id="IPR050227">
    <property type="entry name" value="Rab"/>
</dbReference>
<dbReference type="OrthoDB" id="9989112at2759"/>
<organism evidence="5 6">
    <name type="scientific">Anaeramoeba ignava</name>
    <name type="common">Anaerobic marine amoeba</name>
    <dbReference type="NCBI Taxonomy" id="1746090"/>
    <lineage>
        <taxon>Eukaryota</taxon>
        <taxon>Metamonada</taxon>
        <taxon>Anaeramoebidae</taxon>
        <taxon>Anaeramoeba</taxon>
    </lineage>
</organism>
<dbReference type="EMBL" id="JAPDFW010000093">
    <property type="protein sequence ID" value="KAJ5070606.1"/>
    <property type="molecule type" value="Genomic_DNA"/>
</dbReference>
<dbReference type="GO" id="GO:0005525">
    <property type="term" value="F:GTP binding"/>
    <property type="evidence" value="ECO:0007669"/>
    <property type="project" value="UniProtKB-KW"/>
</dbReference>
<dbReference type="PROSITE" id="PS51419">
    <property type="entry name" value="RAB"/>
    <property type="match status" value="1"/>
</dbReference>
<dbReference type="GO" id="GO:0012505">
    <property type="term" value="C:endomembrane system"/>
    <property type="evidence" value="ECO:0007669"/>
    <property type="project" value="UniProtKB-SubCell"/>
</dbReference>
<dbReference type="PROSITE" id="PS51417">
    <property type="entry name" value="ARF"/>
    <property type="match status" value="1"/>
</dbReference>
<evidence type="ECO:0000256" key="4">
    <source>
        <dbReference type="ARBA" id="ARBA00023136"/>
    </source>
</evidence>
<sequence length="197" mass="22277">MAEDEEKTLKILIIGNSLVGKSSILLRYCDNQFTEEMGTTIGVDFRFATLKINDEEVKLQIWDTAGQERFRTITGTYYRNADGIMIVYDITKKDSFSQVKHWFQEIKTNAPENVVNLLVGNKADLENQRDVTEESGKKLAKHFKCSFFEVSAKTGNNVSEAFHLLAEQTLAANGNFSTKKKSPTVNFAKKKNKKSCC</sequence>
<dbReference type="CDD" id="cd00154">
    <property type="entry name" value="Rab"/>
    <property type="match status" value="1"/>
</dbReference>
<dbReference type="InterPro" id="IPR005225">
    <property type="entry name" value="Small_GTP-bd"/>
</dbReference>
<dbReference type="PROSITE" id="PS51420">
    <property type="entry name" value="RHO"/>
    <property type="match status" value="1"/>
</dbReference>
<protein>
    <submittedName>
        <fullName evidence="5">Ras and ef-hand domain-containing protein</fullName>
    </submittedName>
</protein>
<dbReference type="InterPro" id="IPR001806">
    <property type="entry name" value="Small_GTPase"/>
</dbReference>
<dbReference type="OMA" id="SAHGVMC"/>
<dbReference type="PANTHER" id="PTHR47977">
    <property type="entry name" value="RAS-RELATED PROTEIN RAB"/>
    <property type="match status" value="1"/>
</dbReference>
<reference evidence="5" key="1">
    <citation type="submission" date="2022-10" db="EMBL/GenBank/DDBJ databases">
        <title>Novel sulphate-reducing endosymbionts in the free-living metamonad Anaeramoeba.</title>
        <authorList>
            <person name="Jerlstrom-Hultqvist J."/>
            <person name="Cepicka I."/>
            <person name="Gallot-Lavallee L."/>
            <person name="Salas-Leiva D."/>
            <person name="Curtis B.A."/>
            <person name="Zahonova K."/>
            <person name="Pipaliya S."/>
            <person name="Dacks J."/>
            <person name="Roger A.J."/>
        </authorList>
    </citation>
    <scope>NUCLEOTIDE SEQUENCE</scope>
    <source>
        <strain evidence="5">BMAN</strain>
    </source>
</reference>
<keyword evidence="6" id="KW-1185">Reference proteome</keyword>
<dbReference type="SMART" id="SM00174">
    <property type="entry name" value="RHO"/>
    <property type="match status" value="1"/>
</dbReference>
<dbReference type="AlphaFoldDB" id="A0A9Q0LDB2"/>
<dbReference type="InterPro" id="IPR027417">
    <property type="entry name" value="P-loop_NTPase"/>
</dbReference>
<comment type="subcellular location">
    <subcellularLocation>
        <location evidence="1">Endomembrane system</location>
    </subcellularLocation>
</comment>
<evidence type="ECO:0000256" key="3">
    <source>
        <dbReference type="ARBA" id="ARBA00023134"/>
    </source>
</evidence>
<evidence type="ECO:0000313" key="5">
    <source>
        <dbReference type="EMBL" id="KAJ5070606.1"/>
    </source>
</evidence>
<dbReference type="PRINTS" id="PR00449">
    <property type="entry name" value="RASTRNSFRMNG"/>
</dbReference>
<dbReference type="SMART" id="SM00173">
    <property type="entry name" value="RAS"/>
    <property type="match status" value="1"/>
</dbReference>
<proteinExistence type="predicted"/>
<dbReference type="SMART" id="SM00177">
    <property type="entry name" value="ARF"/>
    <property type="match status" value="1"/>
</dbReference>
<dbReference type="FunFam" id="3.40.50.300:FF:000586">
    <property type="entry name" value="Rab family GTPase"/>
    <property type="match status" value="1"/>
</dbReference>
<dbReference type="GO" id="GO:0003924">
    <property type="term" value="F:GTPase activity"/>
    <property type="evidence" value="ECO:0007669"/>
    <property type="project" value="InterPro"/>
</dbReference>
<keyword evidence="4" id="KW-0472">Membrane</keyword>
<dbReference type="SMART" id="SM00176">
    <property type="entry name" value="RAN"/>
    <property type="match status" value="1"/>
</dbReference>
<dbReference type="Pfam" id="PF00071">
    <property type="entry name" value="Ras"/>
    <property type="match status" value="1"/>
</dbReference>
<keyword evidence="3" id="KW-0342">GTP-binding</keyword>
<dbReference type="NCBIfam" id="TIGR00231">
    <property type="entry name" value="small_GTP"/>
    <property type="match status" value="1"/>
</dbReference>
<dbReference type="Proteomes" id="UP001149090">
    <property type="component" value="Unassembled WGS sequence"/>
</dbReference>
<dbReference type="SMART" id="SM00175">
    <property type="entry name" value="RAB"/>
    <property type="match status" value="1"/>
</dbReference>
<dbReference type="Gene3D" id="3.40.50.300">
    <property type="entry name" value="P-loop containing nucleotide triphosphate hydrolases"/>
    <property type="match status" value="1"/>
</dbReference>